<evidence type="ECO:0000313" key="1">
    <source>
        <dbReference type="EMBL" id="CVI24856.1"/>
    </source>
</evidence>
<gene>
    <name evidence="1" type="ORF">AGR4A_pAt10333</name>
</gene>
<reference evidence="1 2" key="1">
    <citation type="submission" date="2016-01" db="EMBL/GenBank/DDBJ databases">
        <authorList>
            <person name="Regsiter A."/>
            <person name="william w."/>
        </authorList>
    </citation>
    <scope>NUCLEOTIDE SEQUENCE [LARGE SCALE GENOMIC DNA]</scope>
    <source>
        <strain evidence="1 2">B6</strain>
    </source>
</reference>
<name>A0A822V8M4_AGRTU</name>
<comment type="caution">
    <text evidence="1">The sequence shown here is derived from an EMBL/GenBank/DDBJ whole genome shotgun (WGS) entry which is preliminary data.</text>
</comment>
<evidence type="ECO:0000313" key="2">
    <source>
        <dbReference type="Proteomes" id="UP000192074"/>
    </source>
</evidence>
<protein>
    <submittedName>
        <fullName evidence="1">Uncharacterized protein</fullName>
    </submittedName>
</protein>
<organism evidence="1 2">
    <name type="scientific">Agrobacterium tumefaciens str. B6</name>
    <dbReference type="NCBI Taxonomy" id="1183423"/>
    <lineage>
        <taxon>Bacteria</taxon>
        <taxon>Pseudomonadati</taxon>
        <taxon>Pseudomonadota</taxon>
        <taxon>Alphaproteobacteria</taxon>
        <taxon>Hyphomicrobiales</taxon>
        <taxon>Rhizobiaceae</taxon>
        <taxon>Rhizobium/Agrobacterium group</taxon>
        <taxon>Agrobacterium</taxon>
        <taxon>Agrobacterium tumefaciens complex</taxon>
    </lineage>
</organism>
<proteinExistence type="predicted"/>
<sequence>MTKTFLHSFAPSPASPITGATVDLDVADIEVAGIREVFQGSEQDGVVAAPYSAGPPGRSCTR</sequence>
<accession>A0A822V8M4</accession>
<dbReference type="EMBL" id="FCNL01000040">
    <property type="protein sequence ID" value="CVI24856.1"/>
    <property type="molecule type" value="Genomic_DNA"/>
</dbReference>
<dbReference type="AlphaFoldDB" id="A0A822V8M4"/>
<dbReference type="Proteomes" id="UP000192074">
    <property type="component" value="Unassembled WGS sequence"/>
</dbReference>